<feature type="transmembrane region" description="Helical" evidence="1">
    <location>
        <begin position="82"/>
        <end position="99"/>
    </location>
</feature>
<dbReference type="AlphaFoldDB" id="A0A3G7UAM7"/>
<evidence type="ECO:0000256" key="1">
    <source>
        <dbReference type="SAM" id="Phobius"/>
    </source>
</evidence>
<feature type="transmembrane region" description="Helical" evidence="1">
    <location>
        <begin position="46"/>
        <end position="62"/>
    </location>
</feature>
<protein>
    <submittedName>
        <fullName evidence="2">Uncharacterized protein</fullName>
    </submittedName>
</protein>
<dbReference type="EMBL" id="CP027754">
    <property type="protein sequence ID" value="AZE56395.1"/>
    <property type="molecule type" value="Genomic_DNA"/>
</dbReference>
<evidence type="ECO:0000313" key="2">
    <source>
        <dbReference type="EMBL" id="AZE56395.1"/>
    </source>
</evidence>
<sequence>MDISTAQSIKLALMSATGLTRDALHIYVGMAVYLTVIVLMRRANPWVALLAVVIVACAGEWVDSRDDLVSFGHWRWQASVHDVINTAFWPAVITLVWGVKCRNGGRVG</sequence>
<keyword evidence="1" id="KW-1133">Transmembrane helix</keyword>
<proteinExistence type="predicted"/>
<gene>
    <name evidence="2" type="ORF">C4K03_4256</name>
</gene>
<evidence type="ECO:0000313" key="3">
    <source>
        <dbReference type="Proteomes" id="UP000268696"/>
    </source>
</evidence>
<feature type="transmembrane region" description="Helical" evidence="1">
    <location>
        <begin position="23"/>
        <end position="39"/>
    </location>
</feature>
<organism evidence="2 3">
    <name type="scientific">Pseudomonas synxantha</name>
    <dbReference type="NCBI Taxonomy" id="47883"/>
    <lineage>
        <taxon>Bacteria</taxon>
        <taxon>Pseudomonadati</taxon>
        <taxon>Pseudomonadota</taxon>
        <taxon>Gammaproteobacteria</taxon>
        <taxon>Pseudomonadales</taxon>
        <taxon>Pseudomonadaceae</taxon>
        <taxon>Pseudomonas</taxon>
    </lineage>
</organism>
<name>A0A3G7UAM7_9PSED</name>
<dbReference type="Proteomes" id="UP000268696">
    <property type="component" value="Chromosome"/>
</dbReference>
<accession>A0A3G7UAM7</accession>
<keyword evidence="1" id="KW-0812">Transmembrane</keyword>
<keyword evidence="1" id="KW-0472">Membrane</keyword>
<dbReference type="RefSeq" id="WP_124378734.1">
    <property type="nucleotide sequence ID" value="NZ_CP027754.1"/>
</dbReference>
<reference evidence="2 3" key="1">
    <citation type="submission" date="2018-03" db="EMBL/GenBank/DDBJ databases">
        <title>Diversity of phytobeneficial traits revealed by whole-genome analysis of worldwide-isolated phenazine-producing Pseudomonas spp.</title>
        <authorList>
            <person name="Biessy A."/>
            <person name="Novinscak A."/>
            <person name="Blom J."/>
            <person name="Leger G."/>
            <person name="Thomashow L.S."/>
            <person name="Cazorla F.M."/>
            <person name="Josic D."/>
            <person name="Filion M."/>
        </authorList>
    </citation>
    <scope>NUCLEOTIDE SEQUENCE [LARGE SCALE GENOMIC DNA]</scope>
    <source>
        <strain evidence="2 3">30B</strain>
    </source>
</reference>